<reference evidence="10 11" key="1">
    <citation type="submission" date="2015-09" db="EMBL/GenBank/DDBJ databases">
        <title>Draft genome of the parasitic nematode Teladorsagia circumcincta isolate WARC Sus (inbred).</title>
        <authorList>
            <person name="Mitreva M."/>
        </authorList>
    </citation>
    <scope>NUCLEOTIDE SEQUENCE [LARGE SCALE GENOMIC DNA]</scope>
    <source>
        <strain evidence="10 11">S</strain>
    </source>
</reference>
<comment type="similarity">
    <text evidence="2 8">Belongs to the Wnt family.</text>
</comment>
<keyword evidence="6 8" id="KW-0879">Wnt signaling pathway</keyword>
<evidence type="ECO:0000256" key="3">
    <source>
        <dbReference type="ARBA" id="ARBA00022473"/>
    </source>
</evidence>
<evidence type="ECO:0000256" key="5">
    <source>
        <dbReference type="ARBA" id="ARBA00022530"/>
    </source>
</evidence>
<feature type="non-terminal residue" evidence="10">
    <location>
        <position position="1"/>
    </location>
</feature>
<proteinExistence type="inferred from homology"/>
<dbReference type="OrthoDB" id="5945655at2759"/>
<dbReference type="Pfam" id="PF00110">
    <property type="entry name" value="wnt"/>
    <property type="match status" value="1"/>
</dbReference>
<evidence type="ECO:0000256" key="2">
    <source>
        <dbReference type="ARBA" id="ARBA00005683"/>
    </source>
</evidence>
<keyword evidence="9" id="KW-0732">Signal</keyword>
<dbReference type="GO" id="GO:0005576">
    <property type="term" value="C:extracellular region"/>
    <property type="evidence" value="ECO:0007669"/>
    <property type="project" value="InterPro"/>
</dbReference>
<evidence type="ECO:0000256" key="6">
    <source>
        <dbReference type="ARBA" id="ARBA00022687"/>
    </source>
</evidence>
<dbReference type="GO" id="GO:0005102">
    <property type="term" value="F:signaling receptor binding"/>
    <property type="evidence" value="ECO:0007669"/>
    <property type="project" value="InterPro"/>
</dbReference>
<name>A0A2G9THR7_TELCI</name>
<comment type="function">
    <text evidence="8">Ligand for members of the frizzled family of seven transmembrane receptors.</text>
</comment>
<comment type="subcellular location">
    <subcellularLocation>
        <location evidence="1 8">Secreted</location>
        <location evidence="1 8">Extracellular space</location>
        <location evidence="1 8">Extracellular matrix</location>
    </subcellularLocation>
</comment>
<keyword evidence="11" id="KW-1185">Reference proteome</keyword>
<keyword evidence="3 8" id="KW-0217">Developmental protein</keyword>
<keyword evidence="4" id="KW-0964">Secreted</keyword>
<evidence type="ECO:0000256" key="1">
    <source>
        <dbReference type="ARBA" id="ARBA00004498"/>
    </source>
</evidence>
<evidence type="ECO:0000256" key="9">
    <source>
        <dbReference type="SAM" id="SignalP"/>
    </source>
</evidence>
<dbReference type="AlphaFoldDB" id="A0A2G9THR7"/>
<feature type="chain" id="PRO_5013546915" description="Protein Wnt" evidence="9">
    <location>
        <begin position="23"/>
        <end position="70"/>
    </location>
</feature>
<evidence type="ECO:0000313" key="10">
    <source>
        <dbReference type="EMBL" id="PIO57485.1"/>
    </source>
</evidence>
<organism evidence="10 11">
    <name type="scientific">Teladorsagia circumcincta</name>
    <name type="common">Brown stomach worm</name>
    <name type="synonym">Ostertagia circumcincta</name>
    <dbReference type="NCBI Taxonomy" id="45464"/>
    <lineage>
        <taxon>Eukaryota</taxon>
        <taxon>Metazoa</taxon>
        <taxon>Ecdysozoa</taxon>
        <taxon>Nematoda</taxon>
        <taxon>Chromadorea</taxon>
        <taxon>Rhabditida</taxon>
        <taxon>Rhabditina</taxon>
        <taxon>Rhabditomorpha</taxon>
        <taxon>Strongyloidea</taxon>
        <taxon>Trichostrongylidae</taxon>
        <taxon>Teladorsagia</taxon>
    </lineage>
</organism>
<sequence length="70" mass="7640">SKPAALLLAVTTAALVRRISEACAAGQLKRCACDMRMSSPFRPLLGYRWILCNNSTGSHNVNYAKSLSRQ</sequence>
<evidence type="ECO:0000256" key="4">
    <source>
        <dbReference type="ARBA" id="ARBA00022525"/>
    </source>
</evidence>
<evidence type="ECO:0000256" key="8">
    <source>
        <dbReference type="RuleBase" id="RU003500"/>
    </source>
</evidence>
<keyword evidence="5" id="KW-0272">Extracellular matrix</keyword>
<dbReference type="InterPro" id="IPR005817">
    <property type="entry name" value="Wnt"/>
</dbReference>
<dbReference type="EMBL" id="KZ371179">
    <property type="protein sequence ID" value="PIO57485.1"/>
    <property type="molecule type" value="Genomic_DNA"/>
</dbReference>
<dbReference type="Proteomes" id="UP000230423">
    <property type="component" value="Unassembled WGS sequence"/>
</dbReference>
<protein>
    <recommendedName>
        <fullName evidence="8">Protein Wnt</fullName>
    </recommendedName>
</protein>
<gene>
    <name evidence="10" type="ORF">TELCIR_21101</name>
</gene>
<feature type="signal peptide" evidence="9">
    <location>
        <begin position="1"/>
        <end position="22"/>
    </location>
</feature>
<dbReference type="GO" id="GO:0016055">
    <property type="term" value="P:Wnt signaling pathway"/>
    <property type="evidence" value="ECO:0007669"/>
    <property type="project" value="UniProtKB-KW"/>
</dbReference>
<accession>A0A2G9THR7</accession>
<evidence type="ECO:0000313" key="11">
    <source>
        <dbReference type="Proteomes" id="UP000230423"/>
    </source>
</evidence>
<keyword evidence="7" id="KW-1015">Disulfide bond</keyword>
<feature type="non-terminal residue" evidence="10">
    <location>
        <position position="70"/>
    </location>
</feature>
<evidence type="ECO:0000256" key="7">
    <source>
        <dbReference type="ARBA" id="ARBA00023157"/>
    </source>
</evidence>